<evidence type="ECO:0000259" key="6">
    <source>
        <dbReference type="Pfam" id="PF04932"/>
    </source>
</evidence>
<feature type="transmembrane region" description="Helical" evidence="5">
    <location>
        <begin position="36"/>
        <end position="56"/>
    </location>
</feature>
<proteinExistence type="predicted"/>
<dbReference type="PANTHER" id="PTHR37422:SF13">
    <property type="entry name" value="LIPOPOLYSACCHARIDE BIOSYNTHESIS PROTEIN PA4999-RELATED"/>
    <property type="match status" value="1"/>
</dbReference>
<feature type="transmembrane region" description="Helical" evidence="5">
    <location>
        <begin position="266"/>
        <end position="287"/>
    </location>
</feature>
<evidence type="ECO:0000313" key="7">
    <source>
        <dbReference type="EMBL" id="MDM1695099.1"/>
    </source>
</evidence>
<reference evidence="7" key="1">
    <citation type="submission" date="2020-06" db="EMBL/GenBank/DDBJ databases">
        <authorList>
            <person name="Dong N."/>
        </authorList>
    </citation>
    <scope>NUCLEOTIDE SEQUENCE</scope>
    <source>
        <strain evidence="7">DF46-2-2</strain>
    </source>
</reference>
<keyword evidence="2 5" id="KW-0812">Transmembrane</keyword>
<organism evidence="7 8">
    <name type="scientific">Thiopseudomonas alkaliphila</name>
    <dbReference type="NCBI Taxonomy" id="1697053"/>
    <lineage>
        <taxon>Bacteria</taxon>
        <taxon>Pseudomonadati</taxon>
        <taxon>Pseudomonadota</taxon>
        <taxon>Gammaproteobacteria</taxon>
        <taxon>Pseudomonadales</taxon>
        <taxon>Pseudomonadaceae</taxon>
        <taxon>Thiopseudomonas</taxon>
    </lineage>
</organism>
<evidence type="ECO:0000256" key="5">
    <source>
        <dbReference type="SAM" id="Phobius"/>
    </source>
</evidence>
<evidence type="ECO:0000256" key="3">
    <source>
        <dbReference type="ARBA" id="ARBA00022989"/>
    </source>
</evidence>
<comment type="subcellular location">
    <subcellularLocation>
        <location evidence="1">Membrane</location>
        <topology evidence="1">Multi-pass membrane protein</topology>
    </subcellularLocation>
</comment>
<evidence type="ECO:0000313" key="8">
    <source>
        <dbReference type="Proteomes" id="UP001173465"/>
    </source>
</evidence>
<feature type="transmembrane region" description="Helical" evidence="5">
    <location>
        <begin position="188"/>
        <end position="207"/>
    </location>
</feature>
<name>A0AAW7DMS5_9GAMM</name>
<feature type="transmembrane region" description="Helical" evidence="5">
    <location>
        <begin position="219"/>
        <end position="246"/>
    </location>
</feature>
<feature type="transmembrane region" description="Helical" evidence="5">
    <location>
        <begin position="130"/>
        <end position="154"/>
    </location>
</feature>
<reference evidence="7" key="2">
    <citation type="journal article" date="2022" name="Sci. Total Environ.">
        <title>Prevalence, transmission, and molecular epidemiology of tet(X)-positive bacteria among humans, animals, and environmental niches in China: An epidemiological, and genomic-based study.</title>
        <authorList>
            <person name="Dong N."/>
            <person name="Zeng Y."/>
            <person name="Cai C."/>
            <person name="Sun C."/>
            <person name="Lu J."/>
            <person name="Liu C."/>
            <person name="Zhou H."/>
            <person name="Sun Q."/>
            <person name="Shu L."/>
            <person name="Wang H."/>
            <person name="Wang Y."/>
            <person name="Wang S."/>
            <person name="Wu C."/>
            <person name="Chan E.W."/>
            <person name="Chen G."/>
            <person name="Shen Z."/>
            <person name="Chen S."/>
            <person name="Zhang R."/>
        </authorList>
    </citation>
    <scope>NUCLEOTIDE SEQUENCE</scope>
    <source>
        <strain evidence="7">DF46-2-2</strain>
    </source>
</reference>
<dbReference type="Pfam" id="PF04932">
    <property type="entry name" value="Wzy_C"/>
    <property type="match status" value="1"/>
</dbReference>
<feature type="transmembrane region" description="Helical" evidence="5">
    <location>
        <begin position="409"/>
        <end position="427"/>
    </location>
</feature>
<feature type="transmembrane region" description="Helical" evidence="5">
    <location>
        <begin position="12"/>
        <end position="30"/>
    </location>
</feature>
<dbReference type="InterPro" id="IPR007016">
    <property type="entry name" value="O-antigen_ligase-rel_domated"/>
</dbReference>
<dbReference type="GO" id="GO:0016874">
    <property type="term" value="F:ligase activity"/>
    <property type="evidence" value="ECO:0007669"/>
    <property type="project" value="UniProtKB-KW"/>
</dbReference>
<sequence>MSILQTSLKSLNLSSIVILLWFFYSLNIYPGENGYLLLYMAYTVLFFLGGDIVKKILSGHRLIFKEDFLLLGILCFLLLLSLVSVFNSDYKFDSLKRVVVVFFPVFLVSLHLCVSPVNYIYKSTNILMSIILMVTVGLVIVSCCLYFFGAYLYLEGVGPVQEITVFGVKIGQKAMGYMPFLRVSSFTGNPNTLGMLISISLIIAVYFKEINFFKKREWGYYFIFIVLFLGLLLTISRGAFVSLFFGFSVYFLVRGRSLGNNSRNKYLVLLLCLVFFIFVIYSFYSSYFIGSYELGRRLTMDLSGRNEVWSILFSHFKDTYLLGAGFGVSGDLLKAAGSINDSPHNSHLHILVELGVLGYLSFFLLLAIYIYKTLRFVLVVESKKAALYSLVTLSIVLMILVNQFVESSILRGVFLNFFLFYMLFSGITKCDHKKTWV</sequence>
<gene>
    <name evidence="7" type="ORF">HX099_00220</name>
</gene>
<protein>
    <submittedName>
        <fullName evidence="7">O-antigen ligase family protein</fullName>
    </submittedName>
</protein>
<feature type="transmembrane region" description="Helical" evidence="5">
    <location>
        <begin position="68"/>
        <end position="86"/>
    </location>
</feature>
<feature type="transmembrane region" description="Helical" evidence="5">
    <location>
        <begin position="98"/>
        <end position="121"/>
    </location>
</feature>
<feature type="transmembrane region" description="Helical" evidence="5">
    <location>
        <begin position="348"/>
        <end position="371"/>
    </location>
</feature>
<evidence type="ECO:0000256" key="4">
    <source>
        <dbReference type="ARBA" id="ARBA00023136"/>
    </source>
</evidence>
<dbReference type="RefSeq" id="WP_286592790.1">
    <property type="nucleotide sequence ID" value="NZ_JACANB010000001.1"/>
</dbReference>
<evidence type="ECO:0000256" key="2">
    <source>
        <dbReference type="ARBA" id="ARBA00022692"/>
    </source>
</evidence>
<dbReference type="GO" id="GO:0016020">
    <property type="term" value="C:membrane"/>
    <property type="evidence" value="ECO:0007669"/>
    <property type="project" value="UniProtKB-SubCell"/>
</dbReference>
<accession>A0AAW7DMS5</accession>
<feature type="domain" description="O-antigen ligase-related" evidence="6">
    <location>
        <begin position="222"/>
        <end position="363"/>
    </location>
</feature>
<dbReference type="Proteomes" id="UP001173465">
    <property type="component" value="Unassembled WGS sequence"/>
</dbReference>
<feature type="transmembrane region" description="Helical" evidence="5">
    <location>
        <begin position="385"/>
        <end position="403"/>
    </location>
</feature>
<dbReference type="EMBL" id="JACANB010000001">
    <property type="protein sequence ID" value="MDM1695099.1"/>
    <property type="molecule type" value="Genomic_DNA"/>
</dbReference>
<dbReference type="AlphaFoldDB" id="A0AAW7DMS5"/>
<evidence type="ECO:0000256" key="1">
    <source>
        <dbReference type="ARBA" id="ARBA00004141"/>
    </source>
</evidence>
<dbReference type="InterPro" id="IPR051533">
    <property type="entry name" value="WaaL-like"/>
</dbReference>
<keyword evidence="7" id="KW-0436">Ligase</keyword>
<keyword evidence="3 5" id="KW-1133">Transmembrane helix</keyword>
<keyword evidence="4 5" id="KW-0472">Membrane</keyword>
<dbReference type="PANTHER" id="PTHR37422">
    <property type="entry name" value="TEICHURONIC ACID BIOSYNTHESIS PROTEIN TUAE"/>
    <property type="match status" value="1"/>
</dbReference>
<comment type="caution">
    <text evidence="7">The sequence shown here is derived from an EMBL/GenBank/DDBJ whole genome shotgun (WGS) entry which is preliminary data.</text>
</comment>